<feature type="region of interest" description="Disordered" evidence="1">
    <location>
        <begin position="91"/>
        <end position="117"/>
    </location>
</feature>
<evidence type="ECO:0000313" key="3">
    <source>
        <dbReference type="Proteomes" id="UP000696280"/>
    </source>
</evidence>
<keyword evidence="3" id="KW-1185">Reference proteome</keyword>
<dbReference type="AlphaFoldDB" id="A0A9N9L7N1"/>
<dbReference type="OrthoDB" id="10300376at2759"/>
<proteinExistence type="predicted"/>
<protein>
    <submittedName>
        <fullName evidence="2">Uncharacterized protein</fullName>
    </submittedName>
</protein>
<reference evidence="2" key="1">
    <citation type="submission" date="2021-07" db="EMBL/GenBank/DDBJ databases">
        <authorList>
            <person name="Durling M."/>
        </authorList>
    </citation>
    <scope>NUCLEOTIDE SEQUENCE</scope>
</reference>
<dbReference type="EMBL" id="CAJVRL010000095">
    <property type="protein sequence ID" value="CAG8960031.1"/>
    <property type="molecule type" value="Genomic_DNA"/>
</dbReference>
<accession>A0A9N9L7N1</accession>
<evidence type="ECO:0000256" key="1">
    <source>
        <dbReference type="SAM" id="MobiDB-lite"/>
    </source>
</evidence>
<name>A0A9N9L7N1_9HELO</name>
<sequence length="404" mass="44884">MVLRGRMRRTLQAAVIKLSGVSRPPMPAINVTAQQRLCTYSLSRPVGRPRQSATDGRWNSKRANRIRTGDGRNEFFRQDDLHSTTHVLTSSDFSHSATNIGSAAEKGNHQSSSEEAIPLPTPPESTFPEQQELGDCGINNHSRSATISSLESDSGLNAVPHISCPPFANSAQPRFFLTPDMGEELLDIDFNHLNQLDTTDFETSALQPEGPEKEQCLCLSDVLCCINDRLSTPAWQSHDPFTALNDTMEQLTMCEKFHTMYYLILLPLYQDVGERLSLYNGYSSLPSGHSEMMMPTGSIGNLNSLLTLNNRTTGNIELERNADAKVHESSTVQPKIYPRSQSERRIVMKAFATLSVASSVMHLRFNEVEIGASPELTLIHKKLHQLGEAFKQLAKEESRNSPTL</sequence>
<gene>
    <name evidence="2" type="ORF">HYFRA_00013219</name>
</gene>
<organism evidence="2 3">
    <name type="scientific">Hymenoscyphus fraxineus</name>
    <dbReference type="NCBI Taxonomy" id="746836"/>
    <lineage>
        <taxon>Eukaryota</taxon>
        <taxon>Fungi</taxon>
        <taxon>Dikarya</taxon>
        <taxon>Ascomycota</taxon>
        <taxon>Pezizomycotina</taxon>
        <taxon>Leotiomycetes</taxon>
        <taxon>Helotiales</taxon>
        <taxon>Helotiaceae</taxon>
        <taxon>Hymenoscyphus</taxon>
    </lineage>
</organism>
<evidence type="ECO:0000313" key="2">
    <source>
        <dbReference type="EMBL" id="CAG8960031.1"/>
    </source>
</evidence>
<feature type="compositionally biased region" description="Polar residues" evidence="1">
    <location>
        <begin position="91"/>
        <end position="101"/>
    </location>
</feature>
<dbReference type="Proteomes" id="UP000696280">
    <property type="component" value="Unassembled WGS sequence"/>
</dbReference>
<comment type="caution">
    <text evidence="2">The sequence shown here is derived from an EMBL/GenBank/DDBJ whole genome shotgun (WGS) entry which is preliminary data.</text>
</comment>